<reference evidence="8" key="1">
    <citation type="submission" date="2017-01" db="EMBL/GenBank/DDBJ databases">
        <authorList>
            <person name="Wang Y."/>
            <person name="White M."/>
            <person name="Kvist S."/>
            <person name="Moncalvo J.-M."/>
        </authorList>
    </citation>
    <scope>NUCLEOTIDE SEQUENCE [LARGE SCALE GENOMIC DNA]</scope>
    <source>
        <strain evidence="8">COL-18-3</strain>
    </source>
</reference>
<dbReference type="GO" id="GO:0006465">
    <property type="term" value="P:signal peptide processing"/>
    <property type="evidence" value="ECO:0007669"/>
    <property type="project" value="InterPro"/>
</dbReference>
<sequence>MQVHDVKQDDGQTKQYLLTKGDNNAVDDRGLYNDGQLWLSRDMIFGRVDYPQLKFVVLVLMCILAVFEEDE</sequence>
<keyword evidence="8" id="KW-1185">Reference proteome</keyword>
<protein>
    <recommendedName>
        <fullName evidence="2">Signal peptidase complex catalytic subunit SEC11</fullName>
    </recommendedName>
    <alternativeName>
        <fullName evidence="3">Signal peptidase complex catalytic subunit sec11</fullName>
    </alternativeName>
</protein>
<dbReference type="PROSITE" id="PS00761">
    <property type="entry name" value="SPASE_I_3"/>
    <property type="match status" value="1"/>
</dbReference>
<evidence type="ECO:0000256" key="2">
    <source>
        <dbReference type="ARBA" id="ARBA00019685"/>
    </source>
</evidence>
<dbReference type="PANTHER" id="PTHR10806">
    <property type="entry name" value="SIGNAL PEPTIDASE COMPLEX CATALYTIC SUBUNIT SEC11"/>
    <property type="match status" value="1"/>
</dbReference>
<comment type="subcellular location">
    <subcellularLocation>
        <location evidence="1">Endoplasmic reticulum membrane</location>
        <topology evidence="1">Single-pass type II membrane protein</topology>
    </subcellularLocation>
</comment>
<dbReference type="GO" id="GO:0005787">
    <property type="term" value="C:signal peptidase complex"/>
    <property type="evidence" value="ECO:0007669"/>
    <property type="project" value="TreeGrafter"/>
</dbReference>
<comment type="function">
    <text evidence="6">Catalytic component of the signal peptidase complex (SPC) which catalyzes the cleavage of N-terminal signal sequences from nascent proteins as they are translocated into the lumen of the endoplasmic reticulum. Specifically cleaves N-terminal signal peptides that contain a hydrophobic alpha-helix (h-region) shorter than 18-20 amino acids.</text>
</comment>
<evidence type="ECO:0000313" key="7">
    <source>
        <dbReference type="EMBL" id="OMH85168.1"/>
    </source>
</evidence>
<keyword evidence="5" id="KW-0812">Transmembrane</keyword>
<dbReference type="InterPro" id="IPR019758">
    <property type="entry name" value="Pept_S26A_signal_pept_1_CS"/>
</dbReference>
<name>A0A1R1PW37_ZANCU</name>
<dbReference type="InterPro" id="IPR001733">
    <property type="entry name" value="Peptidase_S26B"/>
</dbReference>
<dbReference type="PANTHER" id="PTHR10806:SF6">
    <property type="entry name" value="SIGNAL PEPTIDASE COMPLEX CATALYTIC SUBUNIT SEC11"/>
    <property type="match status" value="1"/>
</dbReference>
<evidence type="ECO:0000313" key="8">
    <source>
        <dbReference type="Proteomes" id="UP000188320"/>
    </source>
</evidence>
<organism evidence="7 8">
    <name type="scientific">Zancudomyces culisetae</name>
    <name type="common">Gut fungus</name>
    <name type="synonym">Smittium culisetae</name>
    <dbReference type="NCBI Taxonomy" id="1213189"/>
    <lineage>
        <taxon>Eukaryota</taxon>
        <taxon>Fungi</taxon>
        <taxon>Fungi incertae sedis</taxon>
        <taxon>Zoopagomycota</taxon>
        <taxon>Kickxellomycotina</taxon>
        <taxon>Harpellomycetes</taxon>
        <taxon>Harpellales</taxon>
        <taxon>Legeriomycetaceae</taxon>
        <taxon>Zancudomyces</taxon>
    </lineage>
</organism>
<comment type="caution">
    <text evidence="7">The sequence shown here is derived from an EMBL/GenBank/DDBJ whole genome shotgun (WGS) entry which is preliminary data.</text>
</comment>
<evidence type="ECO:0000256" key="1">
    <source>
        <dbReference type="ARBA" id="ARBA00004648"/>
    </source>
</evidence>
<evidence type="ECO:0000256" key="4">
    <source>
        <dbReference type="ARBA" id="ARBA00022824"/>
    </source>
</evidence>
<keyword evidence="4" id="KW-0256">Endoplasmic reticulum</keyword>
<dbReference type="Proteomes" id="UP000188320">
    <property type="component" value="Unassembled WGS sequence"/>
</dbReference>
<dbReference type="OrthoDB" id="10257561at2759"/>
<evidence type="ECO:0000256" key="6">
    <source>
        <dbReference type="ARBA" id="ARBA00045533"/>
    </source>
</evidence>
<evidence type="ECO:0000256" key="5">
    <source>
        <dbReference type="ARBA" id="ARBA00022968"/>
    </source>
</evidence>
<gene>
    <name evidence="7" type="ORF">AX774_g1292</name>
</gene>
<proteinExistence type="predicted"/>
<keyword evidence="5" id="KW-0735">Signal-anchor</keyword>
<accession>A0A1R1PW37</accession>
<dbReference type="EMBL" id="LSSK01000106">
    <property type="protein sequence ID" value="OMH85168.1"/>
    <property type="molecule type" value="Genomic_DNA"/>
</dbReference>
<dbReference type="GO" id="GO:0004252">
    <property type="term" value="F:serine-type endopeptidase activity"/>
    <property type="evidence" value="ECO:0007669"/>
    <property type="project" value="InterPro"/>
</dbReference>
<dbReference type="AlphaFoldDB" id="A0A1R1PW37"/>
<evidence type="ECO:0000256" key="3">
    <source>
        <dbReference type="ARBA" id="ARBA00021755"/>
    </source>
</evidence>